<evidence type="ECO:0000313" key="1">
    <source>
        <dbReference type="EMBL" id="EFV02335.1"/>
    </source>
</evidence>
<proteinExistence type="predicted"/>
<comment type="caution">
    <text evidence="1">The sequence shown here is derived from an EMBL/GenBank/DDBJ whole genome shotgun (WGS) entry which is preliminary data.</text>
</comment>
<reference evidence="1 2" key="1">
    <citation type="submission" date="2010-12" db="EMBL/GenBank/DDBJ databases">
        <authorList>
            <person name="Muzny D."/>
            <person name="Qin X."/>
            <person name="Deng J."/>
            <person name="Jiang H."/>
            <person name="Liu Y."/>
            <person name="Qu J."/>
            <person name="Song X.-Z."/>
            <person name="Zhang L."/>
            <person name="Thornton R."/>
            <person name="Coyle M."/>
            <person name="Francisco L."/>
            <person name="Jackson L."/>
            <person name="Javaid M."/>
            <person name="Korchina V."/>
            <person name="Kovar C."/>
            <person name="Mata R."/>
            <person name="Mathew T."/>
            <person name="Ngo R."/>
            <person name="Nguyen L."/>
            <person name="Nguyen N."/>
            <person name="Okwuonu G."/>
            <person name="Ongeri F."/>
            <person name="Pham C."/>
            <person name="Simmons D."/>
            <person name="Wilczek-Boney K."/>
            <person name="Hale W."/>
            <person name="Jakkamsetti A."/>
            <person name="Pham P."/>
            <person name="Ruth R."/>
            <person name="San Lucas F."/>
            <person name="Warren J."/>
            <person name="Zhang J."/>
            <person name="Zhao Z."/>
            <person name="Zhou C."/>
            <person name="Zhu D."/>
            <person name="Lee S."/>
            <person name="Bess C."/>
            <person name="Blankenburg K."/>
            <person name="Forbes L."/>
            <person name="Fu Q."/>
            <person name="Gubbala S."/>
            <person name="Hirani K."/>
            <person name="Jayaseelan J.C."/>
            <person name="Lara F."/>
            <person name="Munidasa M."/>
            <person name="Palculict T."/>
            <person name="Patil S."/>
            <person name="Pu L.-L."/>
            <person name="Saada N."/>
            <person name="Tang L."/>
            <person name="Weissenberger G."/>
            <person name="Zhu Y."/>
            <person name="Hemphill L."/>
            <person name="Shang Y."/>
            <person name="Youmans B."/>
            <person name="Ayvaz T."/>
            <person name="Ross M."/>
            <person name="Santibanez J."/>
            <person name="Aqrawi P."/>
            <person name="Gross S."/>
            <person name="Joshi V."/>
            <person name="Fowler G."/>
            <person name="Nazareth L."/>
            <person name="Reid J."/>
            <person name="Worley K."/>
            <person name="Petrosino J."/>
            <person name="Highlander S."/>
            <person name="Gibbs R."/>
        </authorList>
    </citation>
    <scope>NUCLEOTIDE SEQUENCE [LARGE SCALE GENOMIC DNA]</scope>
    <source>
        <strain evidence="1 2">ATCC 23263</strain>
    </source>
</reference>
<sequence length="58" mass="7049">MRRKHLMDHMILNNYLFINIYTKTVLFAPNYQLFYFNIAKIIFKSKGTYIAKNDDFIP</sequence>
<dbReference type="STRING" id="887929.HMP0721_0568"/>
<dbReference type="EMBL" id="AEQN01000010">
    <property type="protein sequence ID" value="EFV02335.1"/>
    <property type="molecule type" value="Genomic_DNA"/>
</dbReference>
<dbReference type="Proteomes" id="UP000004754">
    <property type="component" value="Unassembled WGS sequence"/>
</dbReference>
<organism evidence="1 2">
    <name type="scientific">Pseudoramibacter alactolyticus ATCC 23263</name>
    <dbReference type="NCBI Taxonomy" id="887929"/>
    <lineage>
        <taxon>Bacteria</taxon>
        <taxon>Bacillati</taxon>
        <taxon>Bacillota</taxon>
        <taxon>Clostridia</taxon>
        <taxon>Eubacteriales</taxon>
        <taxon>Eubacteriaceae</taxon>
        <taxon>Pseudoramibacter</taxon>
    </lineage>
</organism>
<dbReference type="AlphaFoldDB" id="E6MEY5"/>
<accession>E6MEY5</accession>
<dbReference type="HOGENOM" id="CLU_2975843_0_0_9"/>
<protein>
    <submittedName>
        <fullName evidence="1">Uncharacterized protein</fullName>
    </submittedName>
</protein>
<evidence type="ECO:0000313" key="2">
    <source>
        <dbReference type="Proteomes" id="UP000004754"/>
    </source>
</evidence>
<gene>
    <name evidence="1" type="ORF">HMP0721_0568</name>
</gene>
<name>E6MEY5_9FIRM</name>
<keyword evidence="2" id="KW-1185">Reference proteome</keyword>